<dbReference type="Proteomes" id="UP000604473">
    <property type="component" value="Unassembled WGS sequence"/>
</dbReference>
<feature type="compositionally biased region" description="Basic and acidic residues" evidence="1">
    <location>
        <begin position="1"/>
        <end position="16"/>
    </location>
</feature>
<feature type="region of interest" description="Disordered" evidence="1">
    <location>
        <begin position="99"/>
        <end position="123"/>
    </location>
</feature>
<protein>
    <submittedName>
        <fullName evidence="3">DUF2083 domain-containing protein</fullName>
    </submittedName>
</protein>
<feature type="domain" description="Short-chain fatty acyl coenzyme A regulators C-terminal" evidence="2">
    <location>
        <begin position="65"/>
        <end position="120"/>
    </location>
</feature>
<keyword evidence="4" id="KW-1185">Reference proteome</keyword>
<organism evidence="3 4">
    <name type="scientific">Rhodovulum sulfidophilum</name>
    <name type="common">Rhodobacter sulfidophilus</name>
    <dbReference type="NCBI Taxonomy" id="35806"/>
    <lineage>
        <taxon>Bacteria</taxon>
        <taxon>Pseudomonadati</taxon>
        <taxon>Pseudomonadota</taxon>
        <taxon>Alphaproteobacteria</taxon>
        <taxon>Rhodobacterales</taxon>
        <taxon>Paracoccaceae</taxon>
        <taxon>Rhodovulum</taxon>
    </lineage>
</organism>
<reference evidence="3 4" key="1">
    <citation type="submission" date="2021-01" db="EMBL/GenBank/DDBJ databases">
        <title>Draft genomes of Rhodovulum sulfidophilum.</title>
        <authorList>
            <person name="Guzman M.S."/>
        </authorList>
    </citation>
    <scope>NUCLEOTIDE SEQUENCE [LARGE SCALE GENOMIC DNA]</scope>
    <source>
        <strain evidence="3 4">AB35</strain>
    </source>
</reference>
<evidence type="ECO:0000256" key="1">
    <source>
        <dbReference type="SAM" id="MobiDB-lite"/>
    </source>
</evidence>
<comment type="caution">
    <text evidence="3">The sequence shown here is derived from an EMBL/GenBank/DDBJ whole genome shotgun (WGS) entry which is preliminary data.</text>
</comment>
<name>A0ABS1RV12_RHOSU</name>
<gene>
    <name evidence="3" type="ORF">JMM60_14180</name>
</gene>
<evidence type="ECO:0000259" key="2">
    <source>
        <dbReference type="Pfam" id="PF09856"/>
    </source>
</evidence>
<dbReference type="InterPro" id="IPR018653">
    <property type="entry name" value="ScfR_C"/>
</dbReference>
<evidence type="ECO:0000313" key="3">
    <source>
        <dbReference type="EMBL" id="MBL3609930.1"/>
    </source>
</evidence>
<evidence type="ECO:0000313" key="4">
    <source>
        <dbReference type="Proteomes" id="UP000604473"/>
    </source>
</evidence>
<dbReference type="RefSeq" id="WP_202249695.1">
    <property type="nucleotide sequence ID" value="NZ_JAKCFD010000018.1"/>
</dbReference>
<dbReference type="Pfam" id="PF09856">
    <property type="entry name" value="ScfRs"/>
    <property type="match status" value="1"/>
</dbReference>
<dbReference type="EMBL" id="JAESJJ010000020">
    <property type="protein sequence ID" value="MBL3609930.1"/>
    <property type="molecule type" value="Genomic_DNA"/>
</dbReference>
<sequence>MGMCQRDLRQEKKDEGNGQSHGAPLEGPAGLLKPRFREPGADGRNPATAGPAGSSLAITLPHPASKALRGARIWSAQPDLATPIGVGCKICDRRASPRRAFPMTGRPVRPDPGVSRLAPYSGA</sequence>
<feature type="region of interest" description="Disordered" evidence="1">
    <location>
        <begin position="1"/>
        <end position="58"/>
    </location>
</feature>
<proteinExistence type="predicted"/>
<accession>A0ABS1RV12</accession>